<dbReference type="AlphaFoldDB" id="A0A6A1VHJ7"/>
<evidence type="ECO:0000313" key="2">
    <source>
        <dbReference type="EMBL" id="KAB1211668.1"/>
    </source>
</evidence>
<evidence type="ECO:0000313" key="4">
    <source>
        <dbReference type="Proteomes" id="UP000516437"/>
    </source>
</evidence>
<dbReference type="OrthoDB" id="4115at2759"/>
<evidence type="ECO:0000313" key="3">
    <source>
        <dbReference type="EMBL" id="KAB1211676.1"/>
    </source>
</evidence>
<proteinExistence type="predicted"/>
<dbReference type="EMBL" id="RXIC02000024">
    <property type="protein sequence ID" value="KAB1211668.1"/>
    <property type="molecule type" value="Genomic_DNA"/>
</dbReference>
<keyword evidence="4" id="KW-1185">Reference proteome</keyword>
<organism evidence="3 4">
    <name type="scientific">Morella rubra</name>
    <name type="common">Chinese bayberry</name>
    <dbReference type="NCBI Taxonomy" id="262757"/>
    <lineage>
        <taxon>Eukaryota</taxon>
        <taxon>Viridiplantae</taxon>
        <taxon>Streptophyta</taxon>
        <taxon>Embryophyta</taxon>
        <taxon>Tracheophyta</taxon>
        <taxon>Spermatophyta</taxon>
        <taxon>Magnoliopsida</taxon>
        <taxon>eudicotyledons</taxon>
        <taxon>Gunneridae</taxon>
        <taxon>Pentapetalae</taxon>
        <taxon>rosids</taxon>
        <taxon>fabids</taxon>
        <taxon>Fagales</taxon>
        <taxon>Myricaceae</taxon>
        <taxon>Morella</taxon>
    </lineage>
</organism>
<reference evidence="3 4" key="2">
    <citation type="journal article" date="2019" name="Plant Biotechnol. J.">
        <title>The red bayberry genome and genetic basis of sex determination.</title>
        <authorList>
            <person name="Jia H.M."/>
            <person name="Jia H.J."/>
            <person name="Cai Q.L."/>
            <person name="Wang Y."/>
            <person name="Zhao H.B."/>
            <person name="Yang W.F."/>
            <person name="Wang G.Y."/>
            <person name="Li Y.H."/>
            <person name="Zhan D.L."/>
            <person name="Shen Y.T."/>
            <person name="Niu Q.F."/>
            <person name="Chang L."/>
            <person name="Qiu J."/>
            <person name="Zhao L."/>
            <person name="Xie H.B."/>
            <person name="Fu W.Y."/>
            <person name="Jin J."/>
            <person name="Li X.W."/>
            <person name="Jiao Y."/>
            <person name="Zhou C.C."/>
            <person name="Tu T."/>
            <person name="Chai C.Y."/>
            <person name="Gao J.L."/>
            <person name="Fan L.J."/>
            <person name="van de Weg E."/>
            <person name="Wang J.Y."/>
            <person name="Gao Z.S."/>
        </authorList>
    </citation>
    <scope>NUCLEOTIDE SEQUENCE [LARGE SCALE GENOMIC DNA]</scope>
    <source>
        <tissue evidence="3">Leaves</tissue>
    </source>
</reference>
<reference evidence="3" key="1">
    <citation type="submission" date="2018-07" db="EMBL/GenBank/DDBJ databases">
        <authorList>
            <person name="Gao Z.-S."/>
            <person name="Jia H.-M."/>
            <person name="Jia H.-J."/>
            <person name="Cai Q.-L."/>
            <person name="Wang Y."/>
            <person name="Zhao H.-B."/>
        </authorList>
    </citation>
    <scope>NUCLEOTIDE SEQUENCE</scope>
    <source>
        <tissue evidence="3">Leaves</tissue>
    </source>
</reference>
<dbReference type="PANTHER" id="PTHR33598:SF10">
    <property type="entry name" value="SEED MATURATION-LIKE PROTEIN"/>
    <property type="match status" value="1"/>
</dbReference>
<protein>
    <recommendedName>
        <fullName evidence="5">Seed maturation-like protein</fullName>
    </recommendedName>
</protein>
<feature type="compositionally biased region" description="Polar residues" evidence="1">
    <location>
        <begin position="168"/>
        <end position="177"/>
    </location>
</feature>
<gene>
    <name evidence="3" type="ORF">CJ030_MR6G023394</name>
    <name evidence="2" type="ORF">CJ030_MR6G023402</name>
</gene>
<evidence type="ECO:0000256" key="1">
    <source>
        <dbReference type="SAM" id="MobiDB-lite"/>
    </source>
</evidence>
<feature type="compositionally biased region" description="Acidic residues" evidence="1">
    <location>
        <begin position="180"/>
        <end position="191"/>
    </location>
</feature>
<dbReference type="EMBL" id="RXIC02000024">
    <property type="protein sequence ID" value="KAB1211676.1"/>
    <property type="molecule type" value="Genomic_DNA"/>
</dbReference>
<name>A0A6A1VHJ7_9ROSI</name>
<dbReference type="InterPro" id="IPR008479">
    <property type="entry name" value="DUF760"/>
</dbReference>
<sequence>MAASAARAFILSRFSDLSVKPLHPSQPPPSPSLFSRQLLAARKRRPVSQVFTVSCLISGVDGGGVSDDFVSTHKSGFDRGFSVIANMLKRIEPLDTSVISKGVSDPAKDSMKQTISTMLGLLPSDQFSVTVRVSKGPLHRLLVSSIITGYTLWNAEYRMSLTRNFEISTESSKNRSNCPEELEVSEEENECEEHRDSGMSMEGLEKGGPQIFDDLSPEALNYIQRLRSELSDVKEELNAQKLENLQIGYGRGNRNNLLEYLRSLDPDMVTELSSPSSLEVEEIIRQLVQNVLHGFFKDERTSDFVRDSIKGSTENHLDGDDELCSTVYAVGSSLKRLGEQVAFDLCCWIVVEETGRNLCSTRMDPYGASGVLDGLWIIKTEKSKMEVEVLLTIFPNGVGSKLREENLH</sequence>
<reference evidence="3" key="3">
    <citation type="submission" date="2019-09" db="EMBL/GenBank/DDBJ databases">
        <authorList>
            <person name="Gao Z."/>
        </authorList>
    </citation>
    <scope>NUCLEOTIDE SEQUENCE</scope>
    <source>
        <tissue evidence="3">Leaves</tissue>
    </source>
</reference>
<dbReference type="Pfam" id="PF05542">
    <property type="entry name" value="DUF760"/>
    <property type="match status" value="2"/>
</dbReference>
<comment type="caution">
    <text evidence="3">The sequence shown here is derived from an EMBL/GenBank/DDBJ whole genome shotgun (WGS) entry which is preliminary data.</text>
</comment>
<dbReference type="PANTHER" id="PTHR33598">
    <property type="entry name" value="OS02G0833400 PROTEIN"/>
    <property type="match status" value="1"/>
</dbReference>
<accession>A0A6A1VHJ7</accession>
<feature type="region of interest" description="Disordered" evidence="1">
    <location>
        <begin position="168"/>
        <end position="208"/>
    </location>
</feature>
<dbReference type="Proteomes" id="UP000516437">
    <property type="component" value="Chromosome 6"/>
</dbReference>
<evidence type="ECO:0008006" key="5">
    <source>
        <dbReference type="Google" id="ProtNLM"/>
    </source>
</evidence>